<accession>A6UVS0</accession>
<dbReference type="InterPro" id="IPR036167">
    <property type="entry name" value="tRNA_intron_Endo_cat-like_sf"/>
</dbReference>
<gene>
    <name evidence="4" type="primary">endA</name>
    <name evidence="7" type="ordered locus">Maeo_1014</name>
</gene>
<keyword evidence="2 4" id="KW-0456">Lyase</keyword>
<dbReference type="EC" id="4.6.1.16" evidence="4"/>
<dbReference type="Gene3D" id="3.40.1350.10">
    <property type="match status" value="1"/>
</dbReference>
<dbReference type="SUPFAM" id="SSF53032">
    <property type="entry name" value="tRNA-intron endonuclease catalytic domain-like"/>
    <property type="match status" value="1"/>
</dbReference>
<sequence length="174" mass="20067">MAKKPIIAKLSEDRALIFNKDGISRLNAKGYGELNDNFLSISIVETMYLLSKNWIKVKSTTGQLLSFEELYDYAHNIDEKICIKYLVYRDLRNRGYTVKTGLKYGSDFRLYSRENINAIHSEFVVKVFSEDKPCAISELTGFVRVAHSVRKKLIISIVDDDGDIVYYNMGYLRL</sequence>
<dbReference type="AlphaFoldDB" id="A6UVS0"/>
<evidence type="ECO:0000256" key="3">
    <source>
        <dbReference type="ARBA" id="ARBA00024798"/>
    </source>
</evidence>
<dbReference type="eggNOG" id="arCOG01701">
    <property type="taxonomic scope" value="Archaea"/>
</dbReference>
<dbReference type="EMBL" id="CP000743">
    <property type="protein sequence ID" value="ABR56592.1"/>
    <property type="molecule type" value="Genomic_DNA"/>
</dbReference>
<dbReference type="InterPro" id="IPR006677">
    <property type="entry name" value="tRNA_intron_Endonuc_cat-like"/>
</dbReference>
<dbReference type="STRING" id="419665.Maeo_1014"/>
<dbReference type="CDD" id="cd22363">
    <property type="entry name" value="tRNA-intron_lyase_C"/>
    <property type="match status" value="1"/>
</dbReference>
<keyword evidence="7" id="KW-0378">Hydrolase</keyword>
<dbReference type="KEGG" id="mae:Maeo_1014"/>
<evidence type="ECO:0000256" key="4">
    <source>
        <dbReference type="HAMAP-Rule" id="MF_01833"/>
    </source>
</evidence>
<dbReference type="HAMAP" id="MF_01833">
    <property type="entry name" value="EndA_short"/>
    <property type="match status" value="1"/>
</dbReference>
<protein>
    <recommendedName>
        <fullName evidence="4">tRNA-splicing endonuclease</fullName>
        <ecNumber evidence="4">4.6.1.16</ecNumber>
    </recommendedName>
    <alternativeName>
        <fullName evidence="4">tRNA-intron endonuclease</fullName>
    </alternativeName>
</protein>
<dbReference type="InterPro" id="IPR006678">
    <property type="entry name" value="tRNA_intron_Endonuc_N"/>
</dbReference>
<dbReference type="SUPFAM" id="SSF55267">
    <property type="entry name" value="tRNA-intron endonuclease N-terminal domain-like"/>
    <property type="match status" value="1"/>
</dbReference>
<dbReference type="PANTHER" id="PTHR21227">
    <property type="entry name" value="TRNA-SPLICING ENDONUCLEASE SUBUNIT SEN2"/>
    <property type="match status" value="1"/>
</dbReference>
<organism evidence="7 8">
    <name type="scientific">Methanococcus aeolicus (strain ATCC BAA-1280 / DSM 17508 / OCM 812 / Nankai-3)</name>
    <dbReference type="NCBI Taxonomy" id="419665"/>
    <lineage>
        <taxon>Archaea</taxon>
        <taxon>Methanobacteriati</taxon>
        <taxon>Methanobacteriota</taxon>
        <taxon>Methanomada group</taxon>
        <taxon>Methanococci</taxon>
        <taxon>Methanococcales</taxon>
        <taxon>Methanococcaceae</taxon>
        <taxon>Methanococcus</taxon>
    </lineage>
</organism>
<dbReference type="InterPro" id="IPR011856">
    <property type="entry name" value="tRNA_endonuc-like_dom_sf"/>
</dbReference>
<proteinExistence type="inferred from homology"/>
<dbReference type="PIRSF" id="PIRSF005285">
    <property type="entry name" value="tRNA_splic_archaea"/>
    <property type="match status" value="1"/>
</dbReference>
<dbReference type="GeneID" id="5327211"/>
<keyword evidence="1 4" id="KW-0819">tRNA processing</keyword>
<comment type="catalytic activity">
    <reaction evidence="4">
        <text>pretRNA = a 3'-half-tRNA molecule with a 5'-OH end + a 5'-half-tRNA molecule with a 2',3'-cyclic phosphate end + an intron with a 2',3'-cyclic phosphate and a 5'-hydroxyl terminus.</text>
        <dbReference type="EC" id="4.6.1.16"/>
    </reaction>
</comment>
<feature type="domain" description="tRNA intron endonuclease catalytic" evidence="5">
    <location>
        <begin position="82"/>
        <end position="166"/>
    </location>
</feature>
<evidence type="ECO:0000256" key="1">
    <source>
        <dbReference type="ARBA" id="ARBA00022694"/>
    </source>
</evidence>
<dbReference type="InterPro" id="IPR006676">
    <property type="entry name" value="tRNA_splic"/>
</dbReference>
<dbReference type="GO" id="GO:0000213">
    <property type="term" value="F:tRNA-intron lyase activity"/>
    <property type="evidence" value="ECO:0007669"/>
    <property type="project" value="UniProtKB-UniRule"/>
</dbReference>
<reference evidence="7" key="1">
    <citation type="submission" date="2007-06" db="EMBL/GenBank/DDBJ databases">
        <title>Complete sequence of Methanococcus aeolicus Nankai-3.</title>
        <authorList>
            <consortium name="US DOE Joint Genome Institute"/>
            <person name="Copeland A."/>
            <person name="Lucas S."/>
            <person name="Lapidus A."/>
            <person name="Barry K."/>
            <person name="Glavina del Rio T."/>
            <person name="Dalin E."/>
            <person name="Tice H."/>
            <person name="Pitluck S."/>
            <person name="Chain P."/>
            <person name="Malfatti S."/>
            <person name="Shin M."/>
            <person name="Vergez L."/>
            <person name="Schmutz J."/>
            <person name="Larimer F."/>
            <person name="Land M."/>
            <person name="Hauser L."/>
            <person name="Kyrpides N."/>
            <person name="Lykidis A."/>
            <person name="Sieprawska-Lupa M."/>
            <person name="Whitman W.B."/>
            <person name="Richardson P."/>
        </authorList>
    </citation>
    <scope>NUCLEOTIDE SEQUENCE [LARGE SCALE GENOMIC DNA]</scope>
    <source>
        <strain evidence="7">Nankai-3</strain>
    </source>
</reference>
<keyword evidence="8" id="KW-1185">Reference proteome</keyword>
<feature type="active site" evidence="4">
    <location>
        <position position="111"/>
    </location>
</feature>
<dbReference type="FunFam" id="3.40.1350.10:FF:000006">
    <property type="entry name" value="tRNA-splicing endonuclease"/>
    <property type="match status" value="1"/>
</dbReference>
<keyword evidence="7" id="KW-0540">Nuclease</keyword>
<dbReference type="InterPro" id="IPR036740">
    <property type="entry name" value="tRNA_intron_Endonuc_N_sf"/>
</dbReference>
<dbReference type="InterPro" id="IPR016442">
    <property type="entry name" value="tRNA_splic_arch_short"/>
</dbReference>
<evidence type="ECO:0000259" key="5">
    <source>
        <dbReference type="Pfam" id="PF01974"/>
    </source>
</evidence>
<dbReference type="Pfam" id="PF02778">
    <property type="entry name" value="tRNA_int_endo_N"/>
    <property type="match status" value="1"/>
</dbReference>
<evidence type="ECO:0000313" key="7">
    <source>
        <dbReference type="EMBL" id="ABR56592.1"/>
    </source>
</evidence>
<dbReference type="Pfam" id="PF01974">
    <property type="entry name" value="tRNA_int_endo"/>
    <property type="match status" value="1"/>
</dbReference>
<comment type="similarity">
    <text evidence="4">Belongs to the tRNA-intron endonuclease family. Archaeal short subfamily.</text>
</comment>
<dbReference type="GO" id="GO:0016787">
    <property type="term" value="F:hydrolase activity"/>
    <property type="evidence" value="ECO:0007669"/>
    <property type="project" value="UniProtKB-KW"/>
</dbReference>
<dbReference type="NCBIfam" id="TIGR00324">
    <property type="entry name" value="endA"/>
    <property type="match status" value="1"/>
</dbReference>
<dbReference type="PANTHER" id="PTHR21227:SF0">
    <property type="entry name" value="TRNA-SPLICING ENDONUCLEASE SUBUNIT SEN2"/>
    <property type="match status" value="1"/>
</dbReference>
<dbReference type="GO" id="GO:0003676">
    <property type="term" value="F:nucleic acid binding"/>
    <property type="evidence" value="ECO:0007669"/>
    <property type="project" value="InterPro"/>
</dbReference>
<comment type="subunit">
    <text evidence="4">Homotetramer; although the tetramer contains four active sites, only two participate in the cleavage. Therefore, it should be considered as a dimer of dimers.</text>
</comment>
<dbReference type="Gene3D" id="3.40.1170.20">
    <property type="entry name" value="tRNA intron endonuclease, N-terminal domain"/>
    <property type="match status" value="1"/>
</dbReference>
<comment type="function">
    <text evidence="3 4">Endonuclease that removes tRNA introns. Cleaves pre-tRNA at the 5'- and 3'-splice sites to release the intron. The products are an intron and two tRNA half-molecules bearing 2',3' cyclic phosphate and 5'-OH termini. Recognizes a pseudosymmetric substrate in which 2 bulged loops of 3 bases are separated by a stem of 4 bp.</text>
</comment>
<evidence type="ECO:0000313" key="8">
    <source>
        <dbReference type="Proteomes" id="UP000001106"/>
    </source>
</evidence>
<feature type="active site" evidence="4">
    <location>
        <position position="151"/>
    </location>
</feature>
<dbReference type="HOGENOM" id="CLU_114393_0_0_2"/>
<evidence type="ECO:0000256" key="2">
    <source>
        <dbReference type="ARBA" id="ARBA00023239"/>
    </source>
</evidence>
<dbReference type="GO" id="GO:0005737">
    <property type="term" value="C:cytoplasm"/>
    <property type="evidence" value="ECO:0007669"/>
    <property type="project" value="TreeGrafter"/>
</dbReference>
<name>A6UVS0_META3</name>
<dbReference type="Proteomes" id="UP000001106">
    <property type="component" value="Chromosome"/>
</dbReference>
<feature type="active site" evidence="4">
    <location>
        <position position="120"/>
    </location>
</feature>
<feature type="domain" description="tRNA intron endonuclease N-terminal" evidence="6">
    <location>
        <begin position="8"/>
        <end position="71"/>
    </location>
</feature>
<dbReference type="OrthoDB" id="46045at2157"/>
<evidence type="ECO:0000259" key="6">
    <source>
        <dbReference type="Pfam" id="PF02778"/>
    </source>
</evidence>
<dbReference type="GO" id="GO:0006388">
    <property type="term" value="P:tRNA splicing, via endonucleolytic cleavage and ligation"/>
    <property type="evidence" value="ECO:0007669"/>
    <property type="project" value="UniProtKB-UniRule"/>
</dbReference>
<keyword evidence="7" id="KW-0255">Endonuclease</keyword>
<dbReference type="RefSeq" id="WP_011973724.1">
    <property type="nucleotide sequence ID" value="NC_009635.1"/>
</dbReference>